<gene>
    <name evidence="1" type="ORF">P775_26720</name>
</gene>
<accession>A0A2G8QYN2</accession>
<protein>
    <submittedName>
        <fullName evidence="1">Uncharacterized protein</fullName>
    </submittedName>
</protein>
<name>A0A2G8QYN2_9RHOB</name>
<keyword evidence="2" id="KW-1185">Reference proteome</keyword>
<dbReference type="EMBL" id="AWWI01000181">
    <property type="protein sequence ID" value="PIL14301.1"/>
    <property type="molecule type" value="Genomic_DNA"/>
</dbReference>
<proteinExistence type="predicted"/>
<evidence type="ECO:0000313" key="1">
    <source>
        <dbReference type="EMBL" id="PIL14301.1"/>
    </source>
</evidence>
<sequence>MDITSVQNAVFRPVTALDFSHEALPGFVAFYF</sequence>
<organism evidence="1 2">
    <name type="scientific">Puniceibacterium antarcticum</name>
    <dbReference type="NCBI Taxonomy" id="1206336"/>
    <lineage>
        <taxon>Bacteria</taxon>
        <taxon>Pseudomonadati</taxon>
        <taxon>Pseudomonadota</taxon>
        <taxon>Alphaproteobacteria</taxon>
        <taxon>Rhodobacterales</taxon>
        <taxon>Paracoccaceae</taxon>
        <taxon>Puniceibacterium</taxon>
    </lineage>
</organism>
<dbReference type="Proteomes" id="UP000231259">
    <property type="component" value="Unassembled WGS sequence"/>
</dbReference>
<evidence type="ECO:0000313" key="2">
    <source>
        <dbReference type="Proteomes" id="UP000231259"/>
    </source>
</evidence>
<dbReference type="AlphaFoldDB" id="A0A2G8QYN2"/>
<comment type="caution">
    <text evidence="1">The sequence shown here is derived from an EMBL/GenBank/DDBJ whole genome shotgun (WGS) entry which is preliminary data.</text>
</comment>
<reference evidence="1 2" key="1">
    <citation type="submission" date="2013-09" db="EMBL/GenBank/DDBJ databases">
        <title>Genome sequencing of Phaeobacter antarcticus sp. nov. SM1211.</title>
        <authorList>
            <person name="Zhang X.-Y."/>
            <person name="Liu C."/>
            <person name="Chen X.-L."/>
            <person name="Xie B.-B."/>
            <person name="Qin Q.-L."/>
            <person name="Rong J.-C."/>
            <person name="Zhang Y.-Z."/>
        </authorList>
    </citation>
    <scope>NUCLEOTIDE SEQUENCE [LARGE SCALE GENOMIC DNA]</scope>
    <source>
        <strain evidence="1 2">SM1211</strain>
    </source>
</reference>